<dbReference type="PANTHER" id="PTHR13923">
    <property type="entry name" value="SEC31-RELATED PROTEIN"/>
    <property type="match status" value="1"/>
</dbReference>
<keyword evidence="6" id="KW-0813">Transport</keyword>
<dbReference type="Pfam" id="PF20151">
    <property type="entry name" value="DUF6533"/>
    <property type="match status" value="1"/>
</dbReference>
<keyword evidence="17" id="KW-0812">Transmembrane</keyword>
<dbReference type="GO" id="GO:0015031">
    <property type="term" value="P:protein transport"/>
    <property type="evidence" value="ECO:0007669"/>
    <property type="project" value="UniProtKB-KW"/>
</dbReference>
<evidence type="ECO:0000256" key="9">
    <source>
        <dbReference type="ARBA" id="ARBA00022824"/>
    </source>
</evidence>
<evidence type="ECO:0000256" key="7">
    <source>
        <dbReference type="ARBA" id="ARBA00022574"/>
    </source>
</evidence>
<feature type="transmembrane region" description="Helical" evidence="17">
    <location>
        <begin position="1697"/>
        <end position="1718"/>
    </location>
</feature>
<feature type="compositionally biased region" description="Pro residues" evidence="16">
    <location>
        <begin position="1304"/>
        <end position="1320"/>
    </location>
</feature>
<feature type="transmembrane region" description="Helical" evidence="17">
    <location>
        <begin position="1662"/>
        <end position="1685"/>
    </location>
</feature>
<dbReference type="Gene3D" id="1.20.940.10">
    <property type="entry name" value="Functional domain of the splicing factor Prp18"/>
    <property type="match status" value="1"/>
</dbReference>
<evidence type="ECO:0000259" key="18">
    <source>
        <dbReference type="Pfam" id="PF20151"/>
    </source>
</evidence>
<feature type="transmembrane region" description="Helical" evidence="17">
    <location>
        <begin position="1738"/>
        <end position="1758"/>
    </location>
</feature>
<comment type="function">
    <text evidence="14">Component of the coat protein complex II (COPII) which promotes the formation of transport vesicles from the endoplasmic reticulum (ER). The coat has two main functions, the physical deformation of the endoplasmic reticulum membrane into vesicles and the selection of cargo molecules.</text>
</comment>
<dbReference type="EMBL" id="NHYE01005647">
    <property type="protein sequence ID" value="PPQ65721.1"/>
    <property type="molecule type" value="Genomic_DNA"/>
</dbReference>
<dbReference type="InterPro" id="IPR036322">
    <property type="entry name" value="WD40_repeat_dom_sf"/>
</dbReference>
<dbReference type="GO" id="GO:0005198">
    <property type="term" value="F:structural molecule activity"/>
    <property type="evidence" value="ECO:0007669"/>
    <property type="project" value="TreeGrafter"/>
</dbReference>
<evidence type="ECO:0000256" key="17">
    <source>
        <dbReference type="SAM" id="Phobius"/>
    </source>
</evidence>
<dbReference type="Proteomes" id="UP000284706">
    <property type="component" value="Unassembled WGS sequence"/>
</dbReference>
<dbReference type="FunCoup" id="A0A409VHK8">
    <property type="interactions" value="393"/>
</dbReference>
<feature type="repeat" description="WD" evidence="15">
    <location>
        <begin position="303"/>
        <end position="345"/>
    </location>
</feature>
<feature type="region of interest" description="Disordered" evidence="16">
    <location>
        <begin position="987"/>
        <end position="1018"/>
    </location>
</feature>
<evidence type="ECO:0000256" key="5">
    <source>
        <dbReference type="ARBA" id="ARBA00021236"/>
    </source>
</evidence>
<feature type="repeat" description="WD" evidence="15">
    <location>
        <begin position="147"/>
        <end position="189"/>
    </location>
</feature>
<name>A0A409VHK8_9AGAR</name>
<evidence type="ECO:0000256" key="3">
    <source>
        <dbReference type="ARBA" id="ARBA00009358"/>
    </source>
</evidence>
<protein>
    <recommendedName>
        <fullName evidence="5">Protein transport protein SEC31</fullName>
    </recommendedName>
    <alternativeName>
        <fullName evidence="4">Protein transport protein sec31</fullName>
    </alternativeName>
</protein>
<dbReference type="PANTHER" id="PTHR13923:SF11">
    <property type="entry name" value="SECRETORY 31, ISOFORM D"/>
    <property type="match status" value="1"/>
</dbReference>
<feature type="compositionally biased region" description="Pro residues" evidence="16">
    <location>
        <begin position="1280"/>
        <end position="1297"/>
    </location>
</feature>
<evidence type="ECO:0000256" key="12">
    <source>
        <dbReference type="ARBA" id="ARBA00023136"/>
    </source>
</evidence>
<evidence type="ECO:0000256" key="6">
    <source>
        <dbReference type="ARBA" id="ARBA00022448"/>
    </source>
</evidence>
<evidence type="ECO:0000256" key="11">
    <source>
        <dbReference type="ARBA" id="ARBA00022927"/>
    </source>
</evidence>
<dbReference type="GO" id="GO:0030127">
    <property type="term" value="C:COPII vesicle coat"/>
    <property type="evidence" value="ECO:0007669"/>
    <property type="project" value="TreeGrafter"/>
</dbReference>
<feature type="domain" description="DUF6533" evidence="18">
    <location>
        <begin position="1617"/>
        <end position="1642"/>
    </location>
</feature>
<feature type="compositionally biased region" description="Pro residues" evidence="16">
    <location>
        <begin position="1350"/>
        <end position="1378"/>
    </location>
</feature>
<evidence type="ECO:0000313" key="19">
    <source>
        <dbReference type="EMBL" id="PPQ65721.1"/>
    </source>
</evidence>
<dbReference type="InterPro" id="IPR045340">
    <property type="entry name" value="DUF6533"/>
</dbReference>
<keyword evidence="13" id="KW-0968">Cytoplasmic vesicle</keyword>
<feature type="region of interest" description="Disordered" evidence="16">
    <location>
        <begin position="545"/>
        <end position="631"/>
    </location>
</feature>
<dbReference type="GO" id="GO:0070971">
    <property type="term" value="C:endoplasmic reticulum exit site"/>
    <property type="evidence" value="ECO:0007669"/>
    <property type="project" value="TreeGrafter"/>
</dbReference>
<evidence type="ECO:0000256" key="15">
    <source>
        <dbReference type="PROSITE-ProRule" id="PRU00221"/>
    </source>
</evidence>
<comment type="similarity">
    <text evidence="3">Belongs to the WD repeat SEC31 family.</text>
</comment>
<dbReference type="InterPro" id="IPR015943">
    <property type="entry name" value="WD40/YVTN_repeat-like_dom_sf"/>
</dbReference>
<keyword evidence="8" id="KW-0677">Repeat</keyword>
<dbReference type="STRING" id="231916.A0A409VHK8"/>
<dbReference type="InParanoid" id="A0A409VHK8"/>
<evidence type="ECO:0000256" key="14">
    <source>
        <dbReference type="ARBA" id="ARBA00025471"/>
    </source>
</evidence>
<keyword evidence="11" id="KW-0653">Protein transport</keyword>
<feature type="compositionally biased region" description="Low complexity" evidence="16">
    <location>
        <begin position="1321"/>
        <end position="1332"/>
    </location>
</feature>
<feature type="region of interest" description="Disordered" evidence="16">
    <location>
        <begin position="1059"/>
        <end position="1415"/>
    </location>
</feature>
<comment type="caution">
    <text evidence="19">The sequence shown here is derived from an EMBL/GenBank/DDBJ whole genome shotgun (WGS) entry which is preliminary data.</text>
</comment>
<organism evidence="19 20">
    <name type="scientific">Gymnopilus dilepis</name>
    <dbReference type="NCBI Taxonomy" id="231916"/>
    <lineage>
        <taxon>Eukaryota</taxon>
        <taxon>Fungi</taxon>
        <taxon>Dikarya</taxon>
        <taxon>Basidiomycota</taxon>
        <taxon>Agaricomycotina</taxon>
        <taxon>Agaricomycetes</taxon>
        <taxon>Agaricomycetidae</taxon>
        <taxon>Agaricales</taxon>
        <taxon>Agaricineae</taxon>
        <taxon>Hymenogastraceae</taxon>
        <taxon>Gymnopilus</taxon>
    </lineage>
</organism>
<keyword evidence="20" id="KW-1185">Reference proteome</keyword>
<evidence type="ECO:0000256" key="13">
    <source>
        <dbReference type="ARBA" id="ARBA00023329"/>
    </source>
</evidence>
<dbReference type="GO" id="GO:0090110">
    <property type="term" value="P:COPII-coated vesicle cargo loading"/>
    <property type="evidence" value="ECO:0007669"/>
    <property type="project" value="TreeGrafter"/>
</dbReference>
<keyword evidence="7 15" id="KW-0853">WD repeat</keyword>
<evidence type="ECO:0000256" key="16">
    <source>
        <dbReference type="SAM" id="MobiDB-lite"/>
    </source>
</evidence>
<comment type="subcellular location">
    <subcellularLocation>
        <location evidence="1">Cytoplasmic vesicle</location>
        <location evidence="1">COPII-coated vesicle membrane</location>
        <topology evidence="1">Peripheral membrane protein</topology>
        <orientation evidence="1">Cytoplasmic side</orientation>
    </subcellularLocation>
    <subcellularLocation>
        <location evidence="2">Endoplasmic reticulum membrane</location>
        <topology evidence="2">Peripheral membrane protein</topology>
        <orientation evidence="2">Cytoplasmic side</orientation>
    </subcellularLocation>
</comment>
<dbReference type="PROSITE" id="PS50082">
    <property type="entry name" value="WD_REPEATS_2"/>
    <property type="match status" value="2"/>
</dbReference>
<dbReference type="GO" id="GO:0005789">
    <property type="term" value="C:endoplasmic reticulum membrane"/>
    <property type="evidence" value="ECO:0007669"/>
    <property type="project" value="UniProtKB-SubCell"/>
</dbReference>
<gene>
    <name evidence="19" type="ORF">CVT26_000338</name>
</gene>
<sequence>MLALGPGEIYRRVIADDAPDSAHTLMKLKEIHRTSTFAWSPASSLPILATGTVAGALDESFSNESQLEIWAPDFLAKDEFDLGYEGGHGPKGSVKDTARFNRLAWGYVDPSRPQGVIAAGLENGELALWDPAKILSGAGADSLILRNTTHTGPVRGLDFNPLQNNLLASGGVSGEVYIWDLKDPSKPYTPTPGQRSTKLDEITSVAWNQQVQYVLAGASSTGYTVVWDLRGKREVVALAYGGGAGTHMVNAGAGMAVGGRRGMSDIAWHPDNATRVVTASEDDSSPVIMVWDLRNARAPEKILTGHEKGVLSLSWCKQDADLLLSCGKDNRALCWNPQTSEIIGELPSADNWAFQVDWCPRNPDMLATAFFDGTIGIHSIQSTNEAAPTQQPSAPRADGADIFDAPGFSRSTQQGTLSLKQPPKWLRRPVSSTFGFGGKLVSVLNLPSSQGKNQSSVVHLRKVVTENDFVERAKKLETAMEGEGGLQNFVEEKITTGGESWRALLSLFKANSREELVTLLGFSKAEIAARVAEAVENLKASAEARAQSESPLQDKPHESVVSFAEPESQEVHSDPEDDSTGPAAPSDEATPSEVSAGLTSTSDTASVVAHQDEAESATTAPSLFGDDIPGTPQHDFFNTVGVAQDDGHTEAVHVPHTNYGLDSSVAATVGSGRSSVASASGISEVLGASKDSGISNGFKIYPADESEIDKLVTKALVLGDFESAVSLCLSADKFADAILLAVRGGPELLQRTQKVYFERRAGNGQAYLRLLQSIVSGDLGDIVQNADLEDWREIFVVICTFASKDEFAPLVEQLGRRLEYRYTVVHGDGEADRHGEQEKEEANAYRKNATLTYLASARLERLISIWADEMAQEEKSLVEECKSEAGSYYSAHAHALQTFIEKVTVFRAATNYKDDALEPSGVIGTGDEPPQVYKLAGLYDHYFEYAELLCDQGLVKEAVKFLKLTPVGYKGSRPGLDFEAERKRLVEATSTGPVGGATASTSTASTSRATIPTSTTTRNVYGGYTSGAYAPAAPVQPAVAPIQHPSGPYAPAVVSQQPAPAPAAYGHTTATTGVPPAYGTGPYAPTVSSFNQPPPPRAQPPPPAQVSVPAPPPPRGAAGTPSNAAVPPPPPKRENGGWNDAPSLPPPPGRAPAALNLGKPAAITSPFPNATPSPGYSPQGSPYVGGGQASATLPPPPRPGSVNRGPSVPPGPPPQGHRMMAGPPPPGRPPSVTQPPPPSRLMSPPVGLQHPPQRQPTPSQGQYAPPPQSAGLRGPVTGQSPPPPGPGQFNRAPPPPLGHHGGPGAPPHGPGPHTQPPPSAGPYSPGPNAQPLQAPPPPSGPYAPQQRPGPSQPPQPQLHQQQPPPHGPPHAQGPPPSGGPAGAPPRAASRSSAPPARAQPQAPKYPAGDRSHIPDYAKPAYESITQHLNRVKQTTPPNQKRLVDDLERRINPLFDALNCETISRPVVDQLVVLTRAMDAHDRPAALAIHVELLTRGSQTDDIGLWMSDCSSLAGLALGTRYMPTYSGSQGGFRHGKDAFPGRLDCNSSDVPPKLSAQLPDVSRSSIISAKFISRALRLGSTNMAQPWSPENLDQPVLDSYHPSVEVAAGAQAVNRSSVASLTFLIWDILITMDDEIRFICPSTLLVGTELTPYFHFDNHDCYIWQVYQGIAATMIILTVDTILILRIHALYHSYSTVRRVVGVLFLLEIVGLVVGLSLTLPGIKYDSLCSVVDVPGSIIVYGASSLIFQSALFSLTMYKFVQAARLGWRNVPLMILLVRDGTWAFGLLFEKYWRTPWCMYMQPSVLVRTHGNDAIGTFDVRFPNNEARVGSKAKSDPCSAEPRLWRYSKGTETCFLGMSALCEKGSALSLTQSHSFLERAFVDTVMGTLNIQAKGSGILIGEDVQLGWR</sequence>
<keyword evidence="9" id="KW-0256">Endoplasmic reticulum</keyword>
<evidence type="ECO:0000256" key="8">
    <source>
        <dbReference type="ARBA" id="ARBA00022737"/>
    </source>
</evidence>
<feature type="compositionally biased region" description="Pro residues" evidence="16">
    <location>
        <begin position="1222"/>
        <end position="1239"/>
    </location>
</feature>
<keyword evidence="17" id="KW-1133">Transmembrane helix</keyword>
<keyword evidence="10" id="KW-0931">ER-Golgi transport</keyword>
<dbReference type="Pfam" id="PF00400">
    <property type="entry name" value="WD40"/>
    <property type="match status" value="2"/>
</dbReference>
<dbReference type="PROSITE" id="PS50294">
    <property type="entry name" value="WD_REPEATS_REGION"/>
    <property type="match status" value="1"/>
</dbReference>
<evidence type="ECO:0000313" key="20">
    <source>
        <dbReference type="Proteomes" id="UP000284706"/>
    </source>
</evidence>
<dbReference type="OrthoDB" id="542917at2759"/>
<dbReference type="InterPro" id="IPR040251">
    <property type="entry name" value="SEC31-like"/>
</dbReference>
<evidence type="ECO:0000256" key="1">
    <source>
        <dbReference type="ARBA" id="ARBA00004299"/>
    </source>
</evidence>
<evidence type="ECO:0000256" key="10">
    <source>
        <dbReference type="ARBA" id="ARBA00022892"/>
    </source>
</evidence>
<accession>A0A409VHK8</accession>
<feature type="compositionally biased region" description="Pro residues" evidence="16">
    <location>
        <begin position="1092"/>
        <end position="1115"/>
    </location>
</feature>
<reference evidence="19 20" key="1">
    <citation type="journal article" date="2018" name="Evol. Lett.">
        <title>Horizontal gene cluster transfer increased hallucinogenic mushroom diversity.</title>
        <authorList>
            <person name="Reynolds H.T."/>
            <person name="Vijayakumar V."/>
            <person name="Gluck-Thaler E."/>
            <person name="Korotkin H.B."/>
            <person name="Matheny P.B."/>
            <person name="Slot J.C."/>
        </authorList>
    </citation>
    <scope>NUCLEOTIDE SEQUENCE [LARGE SCALE GENOMIC DNA]</scope>
    <source>
        <strain evidence="19 20">SRW20</strain>
    </source>
</reference>
<dbReference type="Gene3D" id="2.130.10.10">
    <property type="entry name" value="YVTN repeat-like/Quinoprotein amine dehydrogenase"/>
    <property type="match status" value="1"/>
</dbReference>
<feature type="compositionally biased region" description="Low complexity" evidence="16">
    <location>
        <begin position="1172"/>
        <end position="1182"/>
    </location>
</feature>
<dbReference type="SUPFAM" id="SSF50978">
    <property type="entry name" value="WD40 repeat-like"/>
    <property type="match status" value="1"/>
</dbReference>
<feature type="compositionally biased region" description="Low complexity" evidence="16">
    <location>
        <begin position="988"/>
        <end position="1017"/>
    </location>
</feature>
<evidence type="ECO:0000256" key="2">
    <source>
        <dbReference type="ARBA" id="ARBA00004397"/>
    </source>
</evidence>
<dbReference type="Gene3D" id="1.25.40.1030">
    <property type="match status" value="1"/>
</dbReference>
<dbReference type="GO" id="GO:0007029">
    <property type="term" value="P:endoplasmic reticulum organization"/>
    <property type="evidence" value="ECO:0007669"/>
    <property type="project" value="TreeGrafter"/>
</dbReference>
<evidence type="ECO:0000256" key="4">
    <source>
        <dbReference type="ARBA" id="ARBA00013507"/>
    </source>
</evidence>
<dbReference type="FunFam" id="2.130.10.10:FF:000193">
    <property type="entry name" value="Protein transport protein SEC31, putative"/>
    <property type="match status" value="1"/>
</dbReference>
<dbReference type="InterPro" id="IPR001680">
    <property type="entry name" value="WD40_rpt"/>
</dbReference>
<proteinExistence type="inferred from homology"/>
<feature type="compositionally biased region" description="Low complexity" evidence="16">
    <location>
        <begin position="1384"/>
        <end position="1402"/>
    </location>
</feature>
<dbReference type="SMART" id="SM00320">
    <property type="entry name" value="WD40"/>
    <property type="match status" value="5"/>
</dbReference>
<keyword evidence="12 17" id="KW-0472">Membrane</keyword>